<evidence type="ECO:0000313" key="2">
    <source>
        <dbReference type="EMBL" id="KAK3944689.1"/>
    </source>
</evidence>
<evidence type="ECO:0008006" key="4">
    <source>
        <dbReference type="Google" id="ProtNLM"/>
    </source>
</evidence>
<reference evidence="3" key="1">
    <citation type="journal article" date="2023" name="Mol. Phylogenet. Evol.">
        <title>Genome-scale phylogeny and comparative genomics of the fungal order Sordariales.</title>
        <authorList>
            <person name="Hensen N."/>
            <person name="Bonometti L."/>
            <person name="Westerberg I."/>
            <person name="Brannstrom I.O."/>
            <person name="Guillou S."/>
            <person name="Cros-Aarteil S."/>
            <person name="Calhoun S."/>
            <person name="Haridas S."/>
            <person name="Kuo A."/>
            <person name="Mondo S."/>
            <person name="Pangilinan J."/>
            <person name="Riley R."/>
            <person name="LaButti K."/>
            <person name="Andreopoulos B."/>
            <person name="Lipzen A."/>
            <person name="Chen C."/>
            <person name="Yan M."/>
            <person name="Daum C."/>
            <person name="Ng V."/>
            <person name="Clum A."/>
            <person name="Steindorff A."/>
            <person name="Ohm R.A."/>
            <person name="Martin F."/>
            <person name="Silar P."/>
            <person name="Natvig D.O."/>
            <person name="Lalanne C."/>
            <person name="Gautier V."/>
            <person name="Ament-Velasquez S.L."/>
            <person name="Kruys A."/>
            <person name="Hutchinson M.I."/>
            <person name="Powell A.J."/>
            <person name="Barry K."/>
            <person name="Miller A.N."/>
            <person name="Grigoriev I.V."/>
            <person name="Debuchy R."/>
            <person name="Gladieux P."/>
            <person name="Hiltunen Thoren M."/>
            <person name="Johannesson H."/>
        </authorList>
    </citation>
    <scope>NUCLEOTIDE SEQUENCE [LARGE SCALE GENOMIC DNA]</scope>
    <source>
        <strain evidence="3">CBS 340.73</strain>
    </source>
</reference>
<organism evidence="2 3">
    <name type="scientific">Diplogelasinospora grovesii</name>
    <dbReference type="NCBI Taxonomy" id="303347"/>
    <lineage>
        <taxon>Eukaryota</taxon>
        <taxon>Fungi</taxon>
        <taxon>Dikarya</taxon>
        <taxon>Ascomycota</taxon>
        <taxon>Pezizomycotina</taxon>
        <taxon>Sordariomycetes</taxon>
        <taxon>Sordariomycetidae</taxon>
        <taxon>Sordariales</taxon>
        <taxon>Diplogelasinosporaceae</taxon>
        <taxon>Diplogelasinospora</taxon>
    </lineage>
</organism>
<feature type="compositionally biased region" description="Polar residues" evidence="1">
    <location>
        <begin position="231"/>
        <end position="248"/>
    </location>
</feature>
<dbReference type="AlphaFoldDB" id="A0AAN6S8S4"/>
<feature type="compositionally biased region" description="Low complexity" evidence="1">
    <location>
        <begin position="107"/>
        <end position="135"/>
    </location>
</feature>
<name>A0AAN6S8S4_9PEZI</name>
<keyword evidence="3" id="KW-1185">Reference proteome</keyword>
<gene>
    <name evidence="2" type="ORF">QBC46DRAFT_158254</name>
</gene>
<dbReference type="Proteomes" id="UP001303473">
    <property type="component" value="Unassembled WGS sequence"/>
</dbReference>
<dbReference type="GO" id="GO:0016071">
    <property type="term" value="P:mRNA metabolic process"/>
    <property type="evidence" value="ECO:0007669"/>
    <property type="project" value="UniProtKB-ARBA"/>
</dbReference>
<feature type="compositionally biased region" description="Basic residues" evidence="1">
    <location>
        <begin position="76"/>
        <end position="86"/>
    </location>
</feature>
<evidence type="ECO:0000256" key="1">
    <source>
        <dbReference type="SAM" id="MobiDB-lite"/>
    </source>
</evidence>
<dbReference type="EMBL" id="MU853758">
    <property type="protein sequence ID" value="KAK3944689.1"/>
    <property type="molecule type" value="Genomic_DNA"/>
</dbReference>
<protein>
    <recommendedName>
        <fullName evidence="4">Proteophosphoglycan 5</fullName>
    </recommendedName>
</protein>
<feature type="compositionally biased region" description="Polar residues" evidence="1">
    <location>
        <begin position="1"/>
        <end position="11"/>
    </location>
</feature>
<comment type="caution">
    <text evidence="2">The sequence shown here is derived from an EMBL/GenBank/DDBJ whole genome shotgun (WGS) entry which is preliminary data.</text>
</comment>
<sequence length="390" mass="41637">MQQQVPPQKSTPGRRRANRHPPGGHSPARKTYASENDMPTDVQFPFDFSNASPYTPRKSASNSPAPPSTQPNNAKSKPRGGNKSRTKQSSTSPGPVRHGRTTPPQSAAQKTAAFAGATFHASPAPASLPIPSFLSKTFGSPGPKDTGPVSAEPSPPASDSEAPTPQRHVPLREGPSEESPLDFFFRADRAEKERARRASSANVLGPPAGLFSPPLQPRSPQEARTVPNGLSAFQSRRPTLQRNSSSGISAVELDGTPGKPIGPAFSTPFNERIRAARSGEKPVDIFQRPPQQQSTPVQDRGEKLKKFLAVSPTYNTGQQFLTTAGPANQASESIFTSIQQTSVLSTMGPTTPTRVNNNSRPAEILQMEDSIRRILKINLGSAGPTSYQSS</sequence>
<feature type="region of interest" description="Disordered" evidence="1">
    <location>
        <begin position="1"/>
        <end position="267"/>
    </location>
</feature>
<feature type="compositionally biased region" description="Basic and acidic residues" evidence="1">
    <location>
        <begin position="185"/>
        <end position="196"/>
    </location>
</feature>
<dbReference type="InterPro" id="IPR028322">
    <property type="entry name" value="PNRC-like_rgn"/>
</dbReference>
<evidence type="ECO:0000313" key="3">
    <source>
        <dbReference type="Proteomes" id="UP001303473"/>
    </source>
</evidence>
<feature type="compositionally biased region" description="Polar residues" evidence="1">
    <location>
        <begin position="49"/>
        <end position="63"/>
    </location>
</feature>
<proteinExistence type="predicted"/>
<dbReference type="Pfam" id="PF15365">
    <property type="entry name" value="PNRC"/>
    <property type="match status" value="1"/>
</dbReference>
<accession>A0AAN6S8S4</accession>